<sequence>MTGIPGDTGLGVPGEIEYGRFSDPTREYVVTSSAAPHTVRVYALDGEQRAMVCTIAGVDGFPRTSWGAPWVSNFPEWKRRFESRALEVYESRPRPIRLCDG</sequence>
<gene>
    <name evidence="1" type="ORF">LX16_0341</name>
</gene>
<comment type="caution">
    <text evidence="1">The sequence shown here is derived from an EMBL/GenBank/DDBJ whole genome shotgun (WGS) entry which is preliminary data.</text>
</comment>
<accession>A0A562V9U7</accession>
<evidence type="ECO:0000313" key="1">
    <source>
        <dbReference type="EMBL" id="TWJ14654.1"/>
    </source>
</evidence>
<evidence type="ECO:0000313" key="2">
    <source>
        <dbReference type="Proteomes" id="UP000321617"/>
    </source>
</evidence>
<protein>
    <submittedName>
        <fullName evidence="1">Uncharacterized protein</fullName>
    </submittedName>
</protein>
<dbReference type="EMBL" id="VLLL01000005">
    <property type="protein sequence ID" value="TWJ14654.1"/>
    <property type="molecule type" value="Genomic_DNA"/>
</dbReference>
<dbReference type="RefSeq" id="WP_147132047.1">
    <property type="nucleotide sequence ID" value="NZ_BAABIJ010000001.1"/>
</dbReference>
<reference evidence="1 2" key="1">
    <citation type="journal article" date="2013" name="Stand. Genomic Sci.">
        <title>Genomic Encyclopedia of Type Strains, Phase I: The one thousand microbial genomes (KMG-I) project.</title>
        <authorList>
            <person name="Kyrpides N.C."/>
            <person name="Woyke T."/>
            <person name="Eisen J.A."/>
            <person name="Garrity G."/>
            <person name="Lilburn T.G."/>
            <person name="Beck B.J."/>
            <person name="Whitman W.B."/>
            <person name="Hugenholtz P."/>
            <person name="Klenk H.P."/>
        </authorList>
    </citation>
    <scope>NUCLEOTIDE SEQUENCE [LARGE SCALE GENOMIC DNA]</scope>
    <source>
        <strain evidence="1 2">DSM 45044</strain>
    </source>
</reference>
<dbReference type="AlphaFoldDB" id="A0A562V9U7"/>
<keyword evidence="2" id="KW-1185">Reference proteome</keyword>
<dbReference type="Proteomes" id="UP000321617">
    <property type="component" value="Unassembled WGS sequence"/>
</dbReference>
<name>A0A562V9U7_9ACTN</name>
<organism evidence="1 2">
    <name type="scientific">Stackebrandtia albiflava</name>
    <dbReference type="NCBI Taxonomy" id="406432"/>
    <lineage>
        <taxon>Bacteria</taxon>
        <taxon>Bacillati</taxon>
        <taxon>Actinomycetota</taxon>
        <taxon>Actinomycetes</taxon>
        <taxon>Glycomycetales</taxon>
        <taxon>Glycomycetaceae</taxon>
        <taxon>Stackebrandtia</taxon>
    </lineage>
</organism>
<dbReference type="OrthoDB" id="5189922at2"/>
<proteinExistence type="predicted"/>